<feature type="binding site" evidence="13 14">
    <location>
        <position position="71"/>
    </location>
    <ligand>
        <name>[4Fe-4S] cluster</name>
        <dbReference type="ChEBI" id="CHEBI:49883"/>
        <note>4Fe-4S-S-AdoMet</note>
    </ligand>
</feature>
<proteinExistence type="inferred from homology"/>
<dbReference type="PROSITE" id="PS51918">
    <property type="entry name" value="RADICAL_SAM"/>
    <property type="match status" value="1"/>
</dbReference>
<comment type="similarity">
    <text evidence="2 13">Belongs to the radical SAM superfamily. Biotin synthase family.</text>
</comment>
<dbReference type="SMART" id="SM00729">
    <property type="entry name" value="Elp3"/>
    <property type="match status" value="1"/>
</dbReference>
<keyword evidence="10 13" id="KW-0408">Iron</keyword>
<dbReference type="SUPFAM" id="SSF102114">
    <property type="entry name" value="Radical SAM enzymes"/>
    <property type="match status" value="1"/>
</dbReference>
<dbReference type="SFLD" id="SFLDF00272">
    <property type="entry name" value="biotin_synthase"/>
    <property type="match status" value="1"/>
</dbReference>
<comment type="caution">
    <text evidence="16">The sequence shown here is derived from an EMBL/GenBank/DDBJ whole genome shotgun (WGS) entry which is preliminary data.</text>
</comment>
<dbReference type="PIRSF" id="PIRSF001619">
    <property type="entry name" value="Biotin_synth"/>
    <property type="match status" value="1"/>
</dbReference>
<reference evidence="16 17" key="1">
    <citation type="submission" date="2018-07" db="EMBL/GenBank/DDBJ databases">
        <title>High-quality-draft genome sequence of Gaiella occulta.</title>
        <authorList>
            <person name="Severino R."/>
            <person name="Froufe H.J.C."/>
            <person name="Rainey F.A."/>
            <person name="Barroso C."/>
            <person name="Albuquerque L."/>
            <person name="Lobo-Da-Cunha A."/>
            <person name="Da Costa M.S."/>
            <person name="Egas C."/>
        </authorList>
    </citation>
    <scope>NUCLEOTIDE SEQUENCE [LARGE SCALE GENOMIC DNA]</scope>
    <source>
        <strain evidence="16 17">F2-233</strain>
    </source>
</reference>
<evidence type="ECO:0000256" key="3">
    <source>
        <dbReference type="ARBA" id="ARBA00012236"/>
    </source>
</evidence>
<dbReference type="InterPro" id="IPR006638">
    <property type="entry name" value="Elp3/MiaA/NifB-like_rSAM"/>
</dbReference>
<feature type="domain" description="Radical SAM core" evidence="15">
    <location>
        <begin position="49"/>
        <end position="277"/>
    </location>
</feature>
<dbReference type="InterPro" id="IPR058240">
    <property type="entry name" value="rSAM_sf"/>
</dbReference>
<reference evidence="17" key="2">
    <citation type="journal article" date="2019" name="MicrobiologyOpen">
        <title>High-quality draft genome sequence of Gaiella occulta isolated from a 150 meter deep mineral water borehole and comparison with the genome sequences of other deep-branching lineages of the phylum Actinobacteria.</title>
        <authorList>
            <person name="Severino R."/>
            <person name="Froufe H.J.C."/>
            <person name="Barroso C."/>
            <person name="Albuquerque L."/>
            <person name="Lobo-da-Cunha A."/>
            <person name="da Costa M.S."/>
            <person name="Egas C."/>
        </authorList>
    </citation>
    <scope>NUCLEOTIDE SEQUENCE [LARGE SCALE GENOMIC DNA]</scope>
    <source>
        <strain evidence="17">F2-233</strain>
    </source>
</reference>
<dbReference type="InterPro" id="IPR007197">
    <property type="entry name" value="rSAM"/>
</dbReference>
<keyword evidence="5 13" id="KW-0808">Transferase</keyword>
<comment type="subunit">
    <text evidence="13">Homodimer.</text>
</comment>
<dbReference type="GO" id="GO:0051539">
    <property type="term" value="F:4 iron, 4 sulfur cluster binding"/>
    <property type="evidence" value="ECO:0007669"/>
    <property type="project" value="UniProtKB-KW"/>
</dbReference>
<protein>
    <recommendedName>
        <fullName evidence="3 13">Biotin synthase</fullName>
        <ecNumber evidence="3 13">2.8.1.6</ecNumber>
    </recommendedName>
</protein>
<dbReference type="RefSeq" id="WP_114796462.1">
    <property type="nucleotide sequence ID" value="NZ_QQZY01000004.1"/>
</dbReference>
<accession>A0A7M2YWF7</accession>
<evidence type="ECO:0000256" key="13">
    <source>
        <dbReference type="HAMAP-Rule" id="MF_01694"/>
    </source>
</evidence>
<dbReference type="SMART" id="SM00876">
    <property type="entry name" value="BATS"/>
    <property type="match status" value="1"/>
</dbReference>
<feature type="binding site" evidence="13 14">
    <location>
        <position position="68"/>
    </location>
    <ligand>
        <name>[4Fe-4S] cluster</name>
        <dbReference type="ChEBI" id="CHEBI:49883"/>
        <note>4Fe-4S-S-AdoMet</note>
    </ligand>
</feature>
<keyword evidence="11 13" id="KW-0411">Iron-sulfur</keyword>
<dbReference type="PANTHER" id="PTHR22976">
    <property type="entry name" value="BIOTIN SYNTHASE"/>
    <property type="match status" value="1"/>
</dbReference>
<keyword evidence="4 13" id="KW-0004">4Fe-4S</keyword>
<evidence type="ECO:0000256" key="1">
    <source>
        <dbReference type="ARBA" id="ARBA00004942"/>
    </source>
</evidence>
<evidence type="ECO:0000256" key="5">
    <source>
        <dbReference type="ARBA" id="ARBA00022679"/>
    </source>
</evidence>
<dbReference type="InterPro" id="IPR010722">
    <property type="entry name" value="BATS_dom"/>
</dbReference>
<keyword evidence="6 13" id="KW-0949">S-adenosyl-L-methionine</keyword>
<feature type="binding site" evidence="13 14">
    <location>
        <position position="200"/>
    </location>
    <ligand>
        <name>[2Fe-2S] cluster</name>
        <dbReference type="ChEBI" id="CHEBI:190135"/>
    </ligand>
</feature>
<comment type="function">
    <text evidence="13">Catalyzes the conversion of dethiobiotin (DTB) to biotin by the insertion of a sulfur atom into dethiobiotin via a radical-based mechanism.</text>
</comment>
<feature type="binding site" evidence="13 14">
    <location>
        <position position="272"/>
    </location>
    <ligand>
        <name>[2Fe-2S] cluster</name>
        <dbReference type="ChEBI" id="CHEBI:190135"/>
    </ligand>
</feature>
<sequence>MRDTLPPMPAAGSIRHDWTLREIEEIHALPLPELLFRAQSVHRAHHDPLQVQGCALLSVKTGGCPEDCAYCPQSARYTTGVGREPLLGVEETLVAAARARDQGATRFCMGAAWRSAPRGAQFDRVLEMVRGVRALGLEACCTLGMLTAEQAEALAQAGLTAYNHNLDTSPEFYGAIITTRTYADRLETLGHVRRAGITVCCGGIIGMGEDLSDRLGLLGQLAAQDPHPESVPINMLVRVAGTPLAEADPIDPLELVRVIATARILMPASIVRLSAGRLSLSDEAQALCFLAGAGSIFIGDRLLTTGNPEVDRDRELLERLGMRLADEPVTVS</sequence>
<dbReference type="GO" id="GO:0051537">
    <property type="term" value="F:2 iron, 2 sulfur cluster binding"/>
    <property type="evidence" value="ECO:0007669"/>
    <property type="project" value="UniProtKB-KW"/>
</dbReference>
<dbReference type="Gene3D" id="3.20.20.70">
    <property type="entry name" value="Aldolase class I"/>
    <property type="match status" value="1"/>
</dbReference>
<keyword evidence="7 13" id="KW-0001">2Fe-2S</keyword>
<comment type="cofactor">
    <cofactor evidence="14">
        <name>[2Fe-2S] cluster</name>
        <dbReference type="ChEBI" id="CHEBI:190135"/>
    </cofactor>
    <text evidence="14">Binds 1 [2Fe-2S] cluster. The cluster is coordinated with 3 cysteines and 1 arginine.</text>
</comment>
<dbReference type="GO" id="GO:0009102">
    <property type="term" value="P:biotin biosynthetic process"/>
    <property type="evidence" value="ECO:0007669"/>
    <property type="project" value="UniProtKB-UniRule"/>
</dbReference>
<dbReference type="PANTHER" id="PTHR22976:SF2">
    <property type="entry name" value="BIOTIN SYNTHASE, MITOCHONDRIAL"/>
    <property type="match status" value="1"/>
</dbReference>
<feature type="binding site" evidence="13 14">
    <location>
        <position position="140"/>
    </location>
    <ligand>
        <name>[2Fe-2S] cluster</name>
        <dbReference type="ChEBI" id="CHEBI:190135"/>
    </ligand>
</feature>
<dbReference type="Proteomes" id="UP000254134">
    <property type="component" value="Unassembled WGS sequence"/>
</dbReference>
<organism evidence="16 17">
    <name type="scientific">Gaiella occulta</name>
    <dbReference type="NCBI Taxonomy" id="1002870"/>
    <lineage>
        <taxon>Bacteria</taxon>
        <taxon>Bacillati</taxon>
        <taxon>Actinomycetota</taxon>
        <taxon>Thermoleophilia</taxon>
        <taxon>Gaiellales</taxon>
        <taxon>Gaiellaceae</taxon>
        <taxon>Gaiella</taxon>
    </lineage>
</organism>
<comment type="pathway">
    <text evidence="1 13">Cofactor biosynthesis; biotin biosynthesis; biotin from 7,8-diaminononanoate: step 2/2.</text>
</comment>
<evidence type="ECO:0000313" key="16">
    <source>
        <dbReference type="EMBL" id="RDI74471.1"/>
    </source>
</evidence>
<dbReference type="GO" id="GO:0004076">
    <property type="term" value="F:biotin synthase activity"/>
    <property type="evidence" value="ECO:0007669"/>
    <property type="project" value="UniProtKB-UniRule"/>
</dbReference>
<dbReference type="AlphaFoldDB" id="A0A7M2YWF7"/>
<evidence type="ECO:0000313" key="17">
    <source>
        <dbReference type="Proteomes" id="UP000254134"/>
    </source>
</evidence>
<dbReference type="HAMAP" id="MF_01694">
    <property type="entry name" value="BioB"/>
    <property type="match status" value="1"/>
</dbReference>
<dbReference type="Pfam" id="PF04055">
    <property type="entry name" value="Radical_SAM"/>
    <property type="match status" value="1"/>
</dbReference>
<evidence type="ECO:0000256" key="10">
    <source>
        <dbReference type="ARBA" id="ARBA00023004"/>
    </source>
</evidence>
<evidence type="ECO:0000256" key="8">
    <source>
        <dbReference type="ARBA" id="ARBA00022723"/>
    </source>
</evidence>
<keyword evidence="17" id="KW-1185">Reference proteome</keyword>
<comment type="catalytic activity">
    <reaction evidence="12 13">
        <text>(4R,5S)-dethiobiotin + (sulfur carrier)-SH + 2 reduced [2Fe-2S]-[ferredoxin] + 2 S-adenosyl-L-methionine = (sulfur carrier)-H + biotin + 2 5'-deoxyadenosine + 2 L-methionine + 2 oxidized [2Fe-2S]-[ferredoxin]</text>
        <dbReference type="Rhea" id="RHEA:22060"/>
        <dbReference type="Rhea" id="RHEA-COMP:10000"/>
        <dbReference type="Rhea" id="RHEA-COMP:10001"/>
        <dbReference type="Rhea" id="RHEA-COMP:14737"/>
        <dbReference type="Rhea" id="RHEA-COMP:14739"/>
        <dbReference type="ChEBI" id="CHEBI:17319"/>
        <dbReference type="ChEBI" id="CHEBI:29917"/>
        <dbReference type="ChEBI" id="CHEBI:33737"/>
        <dbReference type="ChEBI" id="CHEBI:33738"/>
        <dbReference type="ChEBI" id="CHEBI:57586"/>
        <dbReference type="ChEBI" id="CHEBI:57844"/>
        <dbReference type="ChEBI" id="CHEBI:59789"/>
        <dbReference type="ChEBI" id="CHEBI:64428"/>
        <dbReference type="ChEBI" id="CHEBI:149473"/>
        <dbReference type="EC" id="2.8.1.6"/>
    </reaction>
</comment>
<dbReference type="EC" id="2.8.1.6" evidence="3 13"/>
<dbReference type="SFLD" id="SFLDG01060">
    <property type="entry name" value="BATS_domain_containing"/>
    <property type="match status" value="1"/>
</dbReference>
<gene>
    <name evidence="13" type="primary">bioB</name>
    <name evidence="16" type="ORF">Gocc_2047</name>
</gene>
<evidence type="ECO:0000256" key="12">
    <source>
        <dbReference type="ARBA" id="ARBA00051157"/>
    </source>
</evidence>
<dbReference type="CDD" id="cd01335">
    <property type="entry name" value="Radical_SAM"/>
    <property type="match status" value="1"/>
</dbReference>
<dbReference type="UniPathway" id="UPA00078">
    <property type="reaction ID" value="UER00162"/>
</dbReference>
<dbReference type="InterPro" id="IPR013785">
    <property type="entry name" value="Aldolase_TIM"/>
</dbReference>
<feature type="binding site" evidence="13 14">
    <location>
        <position position="64"/>
    </location>
    <ligand>
        <name>[4Fe-4S] cluster</name>
        <dbReference type="ChEBI" id="CHEBI:49883"/>
        <note>4Fe-4S-S-AdoMet</note>
    </ligand>
</feature>
<dbReference type="GO" id="GO:0005506">
    <property type="term" value="F:iron ion binding"/>
    <property type="evidence" value="ECO:0007669"/>
    <property type="project" value="UniProtKB-UniRule"/>
</dbReference>
<dbReference type="EMBL" id="QQZY01000004">
    <property type="protein sequence ID" value="RDI74471.1"/>
    <property type="molecule type" value="Genomic_DNA"/>
</dbReference>
<name>A0A7M2YWF7_9ACTN</name>
<evidence type="ECO:0000256" key="4">
    <source>
        <dbReference type="ARBA" id="ARBA00022485"/>
    </source>
</evidence>
<evidence type="ECO:0000256" key="7">
    <source>
        <dbReference type="ARBA" id="ARBA00022714"/>
    </source>
</evidence>
<evidence type="ECO:0000256" key="14">
    <source>
        <dbReference type="PIRSR" id="PIRSR001619-1"/>
    </source>
</evidence>
<comment type="cofactor">
    <cofactor evidence="13 14">
        <name>[4Fe-4S] cluster</name>
        <dbReference type="ChEBI" id="CHEBI:49883"/>
    </cofactor>
    <text evidence="13 14">Binds 1 [4Fe-4S] cluster. The cluster is coordinated with 3 cysteines and an exchangeable S-adenosyl-L-methionine.</text>
</comment>
<evidence type="ECO:0000256" key="11">
    <source>
        <dbReference type="ARBA" id="ARBA00023014"/>
    </source>
</evidence>
<evidence type="ECO:0000256" key="2">
    <source>
        <dbReference type="ARBA" id="ARBA00010765"/>
    </source>
</evidence>
<dbReference type="InterPro" id="IPR024177">
    <property type="entry name" value="Biotin_synthase"/>
</dbReference>
<evidence type="ECO:0000259" key="15">
    <source>
        <dbReference type="PROSITE" id="PS51918"/>
    </source>
</evidence>
<keyword evidence="9 13" id="KW-0093">Biotin biosynthesis</keyword>
<evidence type="ECO:0000256" key="9">
    <source>
        <dbReference type="ARBA" id="ARBA00022756"/>
    </source>
</evidence>
<evidence type="ECO:0000256" key="6">
    <source>
        <dbReference type="ARBA" id="ARBA00022691"/>
    </source>
</evidence>
<dbReference type="OrthoDB" id="9786826at2"/>
<dbReference type="SFLD" id="SFLDS00029">
    <property type="entry name" value="Radical_SAM"/>
    <property type="match status" value="1"/>
</dbReference>
<comment type="cofactor">
    <cofactor evidence="13">
        <name>[2Fe-2S] cluster</name>
        <dbReference type="ChEBI" id="CHEBI:190135"/>
    </cofactor>
    <text evidence="13">Binds 1 [2Fe-2S] cluster. The cluster is coordinated with 3 cysteines and 1 arginine.</text>
</comment>
<keyword evidence="8 13" id="KW-0479">Metal-binding</keyword>
<dbReference type="NCBIfam" id="TIGR00433">
    <property type="entry name" value="bioB"/>
    <property type="match status" value="1"/>
</dbReference>
<dbReference type="Pfam" id="PF06968">
    <property type="entry name" value="BATS"/>
    <property type="match status" value="1"/>
</dbReference>
<dbReference type="SFLD" id="SFLDG01278">
    <property type="entry name" value="biotin_synthase_like"/>
    <property type="match status" value="1"/>
</dbReference>
<feature type="binding site" evidence="13 14">
    <location>
        <position position="108"/>
    </location>
    <ligand>
        <name>[2Fe-2S] cluster</name>
        <dbReference type="ChEBI" id="CHEBI:190135"/>
    </ligand>
</feature>
<dbReference type="InterPro" id="IPR002684">
    <property type="entry name" value="Biotin_synth/BioAB"/>
</dbReference>